<evidence type="ECO:0000259" key="8">
    <source>
        <dbReference type="PROSITE" id="PS50885"/>
    </source>
</evidence>
<evidence type="ECO:0000259" key="7">
    <source>
        <dbReference type="PROSITE" id="PS50111"/>
    </source>
</evidence>
<dbReference type="Gene3D" id="1.10.287.950">
    <property type="entry name" value="Methyl-accepting chemotaxis protein"/>
    <property type="match status" value="1"/>
</dbReference>
<evidence type="ECO:0000313" key="9">
    <source>
        <dbReference type="EMBL" id="GAA3383647.1"/>
    </source>
</evidence>
<comment type="similarity">
    <text evidence="4">Belongs to the methyl-accepting chemotaxis (MCP) protein family.</text>
</comment>
<evidence type="ECO:0000313" key="10">
    <source>
        <dbReference type="Proteomes" id="UP001501676"/>
    </source>
</evidence>
<evidence type="ECO:0000256" key="1">
    <source>
        <dbReference type="ARBA" id="ARBA00022692"/>
    </source>
</evidence>
<feature type="domain" description="Methyl-accepting transducer" evidence="7">
    <location>
        <begin position="266"/>
        <end position="512"/>
    </location>
</feature>
<proteinExistence type="inferred from homology"/>
<organism evidence="9 10">
    <name type="scientific">Cryptosporangium minutisporangium</name>
    <dbReference type="NCBI Taxonomy" id="113569"/>
    <lineage>
        <taxon>Bacteria</taxon>
        <taxon>Bacillati</taxon>
        <taxon>Actinomycetota</taxon>
        <taxon>Actinomycetes</taxon>
        <taxon>Cryptosporangiales</taxon>
        <taxon>Cryptosporangiaceae</taxon>
        <taxon>Cryptosporangium</taxon>
    </lineage>
</organism>
<dbReference type="SMART" id="SM00304">
    <property type="entry name" value="HAMP"/>
    <property type="match status" value="1"/>
</dbReference>
<evidence type="ECO:0000256" key="6">
    <source>
        <dbReference type="SAM" id="Phobius"/>
    </source>
</evidence>
<keyword evidence="2 6" id="KW-1133">Transmembrane helix</keyword>
<gene>
    <name evidence="9" type="ORF">GCM10020369_10340</name>
</gene>
<dbReference type="EMBL" id="BAAAYN010000006">
    <property type="protein sequence ID" value="GAA3383647.1"/>
    <property type="molecule type" value="Genomic_DNA"/>
</dbReference>
<dbReference type="RefSeq" id="WP_345726797.1">
    <property type="nucleotide sequence ID" value="NZ_BAAAYN010000006.1"/>
</dbReference>
<evidence type="ECO:0000256" key="3">
    <source>
        <dbReference type="ARBA" id="ARBA00023224"/>
    </source>
</evidence>
<sequence>MRFTLRRQVAGLAVVGFVLVTTAGGIGYRGVSQLADEQAAARRAATADRAAQTVDVARASYRANVLAALVTNNPTERQEVLDRLGVNVASARAGIDDVIRYTPEVRPQADAALARFDELIASGQRMVTLASRVASDPSRRAALAARPAYEQVDTQVSTALDTLEAAIGERVKQSSDQAATAATQVKLLTLITGLVAALVLGGAALLLARRIAQRMDRCLGTARQVAAHDLRSTVAIDGSDEFAELGASLNAIVGSLRGALSEIKENAESVAAASEELTATSRQLSEGAGAVLAEALEADQNIDRVTTSMAETTEAADGLQASISEITTAVTEAAAVAAEAVRLAAATHDTIGRLGTSSTDVSTVVSLITDIAEQTNLLALNATIEAARAGEQGKGFAVVAGEVKELSRETATATEDIGSKVSAMQADTSRASEAIGRISDVIGRIDELQQQVARAVDTQTTATRQIADSVGVAGNSSAGVAGSVARLTQTSHLTHEAATQTEAAAVELARLSHGLRELSDRFEHQ</sequence>
<name>A0ABP6SST1_9ACTN</name>
<dbReference type="Pfam" id="PF00015">
    <property type="entry name" value="MCPsignal"/>
    <property type="match status" value="1"/>
</dbReference>
<dbReference type="PANTHER" id="PTHR32089">
    <property type="entry name" value="METHYL-ACCEPTING CHEMOTAXIS PROTEIN MCPB"/>
    <property type="match status" value="1"/>
</dbReference>
<dbReference type="Pfam" id="PF00672">
    <property type="entry name" value="HAMP"/>
    <property type="match status" value="1"/>
</dbReference>
<keyword evidence="3 5" id="KW-0807">Transducer</keyword>
<dbReference type="CDD" id="cd06225">
    <property type="entry name" value="HAMP"/>
    <property type="match status" value="1"/>
</dbReference>
<evidence type="ECO:0008006" key="11">
    <source>
        <dbReference type="Google" id="ProtNLM"/>
    </source>
</evidence>
<evidence type="ECO:0000256" key="2">
    <source>
        <dbReference type="ARBA" id="ARBA00022989"/>
    </source>
</evidence>
<evidence type="ECO:0000256" key="4">
    <source>
        <dbReference type="ARBA" id="ARBA00029447"/>
    </source>
</evidence>
<dbReference type="InterPro" id="IPR004089">
    <property type="entry name" value="MCPsignal_dom"/>
</dbReference>
<evidence type="ECO:0000256" key="5">
    <source>
        <dbReference type="PROSITE-ProRule" id="PRU00284"/>
    </source>
</evidence>
<reference evidence="10" key="1">
    <citation type="journal article" date="2019" name="Int. J. Syst. Evol. Microbiol.">
        <title>The Global Catalogue of Microorganisms (GCM) 10K type strain sequencing project: providing services to taxonomists for standard genome sequencing and annotation.</title>
        <authorList>
            <consortium name="The Broad Institute Genomics Platform"/>
            <consortium name="The Broad Institute Genome Sequencing Center for Infectious Disease"/>
            <person name="Wu L."/>
            <person name="Ma J."/>
        </authorList>
    </citation>
    <scope>NUCLEOTIDE SEQUENCE [LARGE SCALE GENOMIC DNA]</scope>
    <source>
        <strain evidence="10">JCM 9458</strain>
    </source>
</reference>
<accession>A0ABP6SST1</accession>
<dbReference type="SUPFAM" id="SSF58104">
    <property type="entry name" value="Methyl-accepting chemotaxis protein (MCP) signaling domain"/>
    <property type="match status" value="1"/>
</dbReference>
<dbReference type="PROSITE" id="PS50885">
    <property type="entry name" value="HAMP"/>
    <property type="match status" value="1"/>
</dbReference>
<feature type="domain" description="HAMP" evidence="8">
    <location>
        <begin position="209"/>
        <end position="261"/>
    </location>
</feature>
<dbReference type="PROSITE" id="PS50111">
    <property type="entry name" value="CHEMOTAXIS_TRANSDUC_2"/>
    <property type="match status" value="1"/>
</dbReference>
<dbReference type="Proteomes" id="UP001501676">
    <property type="component" value="Unassembled WGS sequence"/>
</dbReference>
<feature type="transmembrane region" description="Helical" evidence="6">
    <location>
        <begin position="187"/>
        <end position="207"/>
    </location>
</feature>
<dbReference type="SMART" id="SM00283">
    <property type="entry name" value="MA"/>
    <property type="match status" value="1"/>
</dbReference>
<keyword evidence="6" id="KW-0472">Membrane</keyword>
<comment type="caution">
    <text evidence="9">The sequence shown here is derived from an EMBL/GenBank/DDBJ whole genome shotgun (WGS) entry which is preliminary data.</text>
</comment>
<keyword evidence="1 6" id="KW-0812">Transmembrane</keyword>
<protein>
    <recommendedName>
        <fullName evidence="11">Methyl-accepting chemotaxis protein</fullName>
    </recommendedName>
</protein>
<keyword evidence="10" id="KW-1185">Reference proteome</keyword>
<dbReference type="PANTHER" id="PTHR32089:SF112">
    <property type="entry name" value="LYSOZYME-LIKE PROTEIN-RELATED"/>
    <property type="match status" value="1"/>
</dbReference>
<dbReference type="InterPro" id="IPR003660">
    <property type="entry name" value="HAMP_dom"/>
</dbReference>